<dbReference type="PANTHER" id="PTHR43537">
    <property type="entry name" value="TRANSCRIPTIONAL REGULATOR, GNTR FAMILY"/>
    <property type="match status" value="1"/>
</dbReference>
<dbReference type="EMBL" id="NPEV01000048">
    <property type="protein sequence ID" value="RAI25413.1"/>
    <property type="molecule type" value="Genomic_DNA"/>
</dbReference>
<dbReference type="InterPro" id="IPR008920">
    <property type="entry name" value="TF_FadR/GntR_C"/>
</dbReference>
<dbReference type="PRINTS" id="PR00035">
    <property type="entry name" value="HTHGNTR"/>
</dbReference>
<dbReference type="Pfam" id="PF07729">
    <property type="entry name" value="FCD"/>
    <property type="match status" value="1"/>
</dbReference>
<dbReference type="PANTHER" id="PTHR43537:SF44">
    <property type="entry name" value="GNTR FAMILY REGULATORY PROTEIN"/>
    <property type="match status" value="1"/>
</dbReference>
<dbReference type="CDD" id="cd07377">
    <property type="entry name" value="WHTH_GntR"/>
    <property type="match status" value="1"/>
</dbReference>
<dbReference type="SUPFAM" id="SSF46785">
    <property type="entry name" value="Winged helix' DNA-binding domain"/>
    <property type="match status" value="1"/>
</dbReference>
<sequence>MDNPFEFERDRAYHRLIDLIFSAKLDPAKPLSERKLAERLDMGRMPVREALRQLEREGVVEVKPARGTFVRQLTSDDLVDTYRVRAALECLGSELAAKNGVTPALKAHGSTLRMMAQDSSAFTTREIDDAGTVFHERLMDASGSAALCESVRLLRMRSRLVFHLPRYYDHDLASETLQEHIAILEAVENRHSQHASELMAAHLNRGLDLRIKLEAASGRDRRERPEHKSPKETTE</sequence>
<dbReference type="InterPro" id="IPR036388">
    <property type="entry name" value="WH-like_DNA-bd_sf"/>
</dbReference>
<keyword evidence="2" id="KW-0238">DNA-binding</keyword>
<evidence type="ECO:0000313" key="7">
    <source>
        <dbReference type="Proteomes" id="UP000249299"/>
    </source>
</evidence>
<keyword evidence="3" id="KW-0804">Transcription</keyword>
<dbReference type="RefSeq" id="WP_111435848.1">
    <property type="nucleotide sequence ID" value="NZ_JACIGG010000002.1"/>
</dbReference>
<dbReference type="InterPro" id="IPR011711">
    <property type="entry name" value="GntR_C"/>
</dbReference>
<evidence type="ECO:0000256" key="4">
    <source>
        <dbReference type="SAM" id="MobiDB-lite"/>
    </source>
</evidence>
<keyword evidence="7" id="KW-1185">Reference proteome</keyword>
<dbReference type="GO" id="GO:0003677">
    <property type="term" value="F:DNA binding"/>
    <property type="evidence" value="ECO:0007669"/>
    <property type="project" value="UniProtKB-KW"/>
</dbReference>
<gene>
    <name evidence="6" type="ORF">CH339_18365</name>
</gene>
<evidence type="ECO:0000256" key="2">
    <source>
        <dbReference type="ARBA" id="ARBA00023125"/>
    </source>
</evidence>
<proteinExistence type="predicted"/>
<dbReference type="PROSITE" id="PS50949">
    <property type="entry name" value="HTH_GNTR"/>
    <property type="match status" value="1"/>
</dbReference>
<dbReference type="InterPro" id="IPR000524">
    <property type="entry name" value="Tscrpt_reg_HTH_GntR"/>
</dbReference>
<dbReference type="SMART" id="SM00345">
    <property type="entry name" value="HTH_GNTR"/>
    <property type="match status" value="1"/>
</dbReference>
<organism evidence="6 7">
    <name type="scientific">Rhodobium orientis</name>
    <dbReference type="NCBI Taxonomy" id="34017"/>
    <lineage>
        <taxon>Bacteria</taxon>
        <taxon>Pseudomonadati</taxon>
        <taxon>Pseudomonadota</taxon>
        <taxon>Alphaproteobacteria</taxon>
        <taxon>Hyphomicrobiales</taxon>
        <taxon>Rhodobiaceae</taxon>
        <taxon>Rhodobium</taxon>
    </lineage>
</organism>
<accession>A0A327JJH9</accession>
<name>A0A327JJH9_9HYPH</name>
<dbReference type="Pfam" id="PF00392">
    <property type="entry name" value="GntR"/>
    <property type="match status" value="1"/>
</dbReference>
<dbReference type="GO" id="GO:0003700">
    <property type="term" value="F:DNA-binding transcription factor activity"/>
    <property type="evidence" value="ECO:0007669"/>
    <property type="project" value="InterPro"/>
</dbReference>
<dbReference type="SUPFAM" id="SSF48008">
    <property type="entry name" value="GntR ligand-binding domain-like"/>
    <property type="match status" value="1"/>
</dbReference>
<evidence type="ECO:0000256" key="1">
    <source>
        <dbReference type="ARBA" id="ARBA00023015"/>
    </source>
</evidence>
<feature type="domain" description="HTH gntR-type" evidence="5">
    <location>
        <begin position="6"/>
        <end position="73"/>
    </location>
</feature>
<dbReference type="OrthoDB" id="7620579at2"/>
<dbReference type="Gene3D" id="1.10.10.10">
    <property type="entry name" value="Winged helix-like DNA-binding domain superfamily/Winged helix DNA-binding domain"/>
    <property type="match status" value="1"/>
</dbReference>
<evidence type="ECO:0000259" key="5">
    <source>
        <dbReference type="PROSITE" id="PS50949"/>
    </source>
</evidence>
<feature type="region of interest" description="Disordered" evidence="4">
    <location>
        <begin position="214"/>
        <end position="235"/>
    </location>
</feature>
<evidence type="ECO:0000256" key="3">
    <source>
        <dbReference type="ARBA" id="ARBA00023163"/>
    </source>
</evidence>
<evidence type="ECO:0000313" key="6">
    <source>
        <dbReference type="EMBL" id="RAI25413.1"/>
    </source>
</evidence>
<dbReference type="SMART" id="SM00895">
    <property type="entry name" value="FCD"/>
    <property type="match status" value="1"/>
</dbReference>
<dbReference type="InterPro" id="IPR036390">
    <property type="entry name" value="WH_DNA-bd_sf"/>
</dbReference>
<comment type="caution">
    <text evidence="6">The sequence shown here is derived from an EMBL/GenBank/DDBJ whole genome shotgun (WGS) entry which is preliminary data.</text>
</comment>
<reference evidence="6 7" key="1">
    <citation type="submission" date="2017-07" db="EMBL/GenBank/DDBJ databases">
        <title>Draft Genome Sequences of Select Purple Nonsulfur Bacteria.</title>
        <authorList>
            <person name="Lasarre B."/>
            <person name="Mckinlay J.B."/>
        </authorList>
    </citation>
    <scope>NUCLEOTIDE SEQUENCE [LARGE SCALE GENOMIC DNA]</scope>
    <source>
        <strain evidence="6 7">DSM 11290</strain>
    </source>
</reference>
<keyword evidence="1" id="KW-0805">Transcription regulation</keyword>
<dbReference type="Proteomes" id="UP000249299">
    <property type="component" value="Unassembled WGS sequence"/>
</dbReference>
<dbReference type="Gene3D" id="1.20.120.530">
    <property type="entry name" value="GntR ligand-binding domain-like"/>
    <property type="match status" value="1"/>
</dbReference>
<dbReference type="AlphaFoldDB" id="A0A327JJH9"/>
<protein>
    <recommendedName>
        <fullName evidence="5">HTH gntR-type domain-containing protein</fullName>
    </recommendedName>
</protein>